<dbReference type="AlphaFoldDB" id="A0A9X0DCC0"/>
<reference evidence="2" key="1">
    <citation type="submission" date="2023-01" db="EMBL/GenBank/DDBJ databases">
        <title>Genome assembly of the deep-sea coral Lophelia pertusa.</title>
        <authorList>
            <person name="Herrera S."/>
            <person name="Cordes E."/>
        </authorList>
    </citation>
    <scope>NUCLEOTIDE SEQUENCE</scope>
    <source>
        <strain evidence="2">USNM1676648</strain>
        <tissue evidence="2">Polyp</tissue>
    </source>
</reference>
<sequence length="113" mass="13446">MATEMFRETSKKKSNSSTKWMTNQRIVAPSESEQLAAEEETLLAEFRQQKKRKGRRRVWAEEAVNDMVDFIINDELLKRSSYLKTRKIHTTQRCTKRMAPMQTDMLLTQRKYV</sequence>
<feature type="compositionally biased region" description="Basic and acidic residues" evidence="1">
    <location>
        <begin position="1"/>
        <end position="11"/>
    </location>
</feature>
<keyword evidence="3" id="KW-1185">Reference proteome</keyword>
<evidence type="ECO:0000256" key="1">
    <source>
        <dbReference type="SAM" id="MobiDB-lite"/>
    </source>
</evidence>
<dbReference type="EMBL" id="MU825396">
    <property type="protein sequence ID" value="KAJ7394451.1"/>
    <property type="molecule type" value="Genomic_DNA"/>
</dbReference>
<feature type="region of interest" description="Disordered" evidence="1">
    <location>
        <begin position="1"/>
        <end position="23"/>
    </location>
</feature>
<proteinExistence type="predicted"/>
<gene>
    <name evidence="2" type="ORF">OS493_000262</name>
</gene>
<name>A0A9X0DCC0_9CNID</name>
<comment type="caution">
    <text evidence="2">The sequence shown here is derived from an EMBL/GenBank/DDBJ whole genome shotgun (WGS) entry which is preliminary data.</text>
</comment>
<organism evidence="2 3">
    <name type="scientific">Desmophyllum pertusum</name>
    <dbReference type="NCBI Taxonomy" id="174260"/>
    <lineage>
        <taxon>Eukaryota</taxon>
        <taxon>Metazoa</taxon>
        <taxon>Cnidaria</taxon>
        <taxon>Anthozoa</taxon>
        <taxon>Hexacorallia</taxon>
        <taxon>Scleractinia</taxon>
        <taxon>Caryophylliina</taxon>
        <taxon>Caryophylliidae</taxon>
        <taxon>Desmophyllum</taxon>
    </lineage>
</organism>
<protein>
    <submittedName>
        <fullName evidence="2">Uncharacterized protein</fullName>
    </submittedName>
</protein>
<evidence type="ECO:0000313" key="3">
    <source>
        <dbReference type="Proteomes" id="UP001163046"/>
    </source>
</evidence>
<accession>A0A9X0DCC0</accession>
<dbReference type="Proteomes" id="UP001163046">
    <property type="component" value="Unassembled WGS sequence"/>
</dbReference>
<evidence type="ECO:0000313" key="2">
    <source>
        <dbReference type="EMBL" id="KAJ7394451.1"/>
    </source>
</evidence>